<dbReference type="AlphaFoldDB" id="A0A0V1BTD7"/>
<dbReference type="Proteomes" id="UP000054776">
    <property type="component" value="Unassembled WGS sequence"/>
</dbReference>
<dbReference type="InParanoid" id="A0A0V1BTD7"/>
<accession>A0A0V1BTD7</accession>
<comment type="caution">
    <text evidence="1">The sequence shown here is derived from an EMBL/GenBank/DDBJ whole genome shotgun (WGS) entry which is preliminary data.</text>
</comment>
<gene>
    <name evidence="1" type="ORF">T01_8107</name>
</gene>
<evidence type="ECO:0000313" key="2">
    <source>
        <dbReference type="Proteomes" id="UP000054776"/>
    </source>
</evidence>
<proteinExistence type="predicted"/>
<evidence type="ECO:0000313" key="1">
    <source>
        <dbReference type="EMBL" id="KRY40191.1"/>
    </source>
</evidence>
<reference evidence="1 2" key="1">
    <citation type="submission" date="2015-01" db="EMBL/GenBank/DDBJ databases">
        <title>Evolution of Trichinella species and genotypes.</title>
        <authorList>
            <person name="Korhonen P.K."/>
            <person name="Edoardo P."/>
            <person name="Giuseppe L.R."/>
            <person name="Gasser R.B."/>
        </authorList>
    </citation>
    <scope>NUCLEOTIDE SEQUENCE [LARGE SCALE GENOMIC DNA]</scope>
    <source>
        <strain evidence="1">ISS3</strain>
    </source>
</reference>
<organism evidence="1 2">
    <name type="scientific">Trichinella spiralis</name>
    <name type="common">Trichina worm</name>
    <dbReference type="NCBI Taxonomy" id="6334"/>
    <lineage>
        <taxon>Eukaryota</taxon>
        <taxon>Metazoa</taxon>
        <taxon>Ecdysozoa</taxon>
        <taxon>Nematoda</taxon>
        <taxon>Enoplea</taxon>
        <taxon>Dorylaimia</taxon>
        <taxon>Trichinellida</taxon>
        <taxon>Trichinellidae</taxon>
        <taxon>Trichinella</taxon>
    </lineage>
</organism>
<sequence length="178" mass="20659">MELRFINTSDSYIALTVTDITFLNAEIAKNSGASSCFINLKLCIDCSEISIDVATFERNDMHFQTLITYGRAHHALIYSRNNQEKSHRMSYQWIEVFSSIKPFSYFQFPKKLRSDKKRSIPVFKKSYLWGFSALLVHICTTVQRTVPIEAQCTKLTNDSELTYSINSKDIFELEYLHV</sequence>
<protein>
    <submittedName>
        <fullName evidence="1">Uncharacterized protein</fullName>
    </submittedName>
</protein>
<keyword evidence="2" id="KW-1185">Reference proteome</keyword>
<dbReference type="EMBL" id="JYDH01000014">
    <property type="protein sequence ID" value="KRY40191.1"/>
    <property type="molecule type" value="Genomic_DNA"/>
</dbReference>
<name>A0A0V1BTD7_TRISP</name>